<feature type="transmembrane region" description="Helical" evidence="1">
    <location>
        <begin position="55"/>
        <end position="77"/>
    </location>
</feature>
<accession>A0AA39V095</accession>
<comment type="caution">
    <text evidence="2">The sequence shown here is derived from an EMBL/GenBank/DDBJ whole genome shotgun (WGS) entry which is preliminary data.</text>
</comment>
<evidence type="ECO:0000313" key="3">
    <source>
        <dbReference type="Proteomes" id="UP001166286"/>
    </source>
</evidence>
<evidence type="ECO:0000313" key="2">
    <source>
        <dbReference type="EMBL" id="KAK0510853.1"/>
    </source>
</evidence>
<protein>
    <submittedName>
        <fullName evidence="2">Uncharacterized protein</fullName>
    </submittedName>
</protein>
<feature type="transmembrane region" description="Helical" evidence="1">
    <location>
        <begin position="180"/>
        <end position="200"/>
    </location>
</feature>
<sequence>MPPVLVDLIRRNLDPGQPSSELWTQLKNPSDVFSVLLILGGDVVARALAQLVGSGITPVAFSFGWVAYAVSAVVSAVGENKLMPFPDTSCEVINAKSGYTRDNTSWIIGRIVRDYDEWKDERVSKHLKTMLDAKDKFDREKANNEVSGSGAKLKYPKRAGLCVSVYKAGEVQAGTSGYDFVYWLGFGTTILQLGIAAIPCGVFGDWSIFLITIAGILLSFVTGSLPQWKEEKWACRDKSDKDVILTRGNGSQHAIVILGERKGFDLEDLAAGQTNVDVSNLRKTRFALAGLATLWILLLITAAGIKQNTWFLLAIGGVGILQNIFAAGRVRHPKAYGMPLTLVEVLGLPKVMDTLVEVERKYPYTGINMIDTFFPGGKLRDHEQMTWNNLEKDAKERWKAWKEVRKNNS</sequence>
<dbReference type="Proteomes" id="UP001166286">
    <property type="component" value="Unassembled WGS sequence"/>
</dbReference>
<name>A0AA39V095_9LECA</name>
<keyword evidence="1" id="KW-0472">Membrane</keyword>
<feature type="transmembrane region" description="Helical" evidence="1">
    <location>
        <begin position="311"/>
        <end position="330"/>
    </location>
</feature>
<dbReference type="AlphaFoldDB" id="A0AA39V095"/>
<reference evidence="2" key="1">
    <citation type="submission" date="2023-03" db="EMBL/GenBank/DDBJ databases">
        <title>Complete genome of Cladonia borealis.</title>
        <authorList>
            <person name="Park H."/>
        </authorList>
    </citation>
    <scope>NUCLEOTIDE SEQUENCE</scope>
    <source>
        <strain evidence="2">ANT050790</strain>
    </source>
</reference>
<evidence type="ECO:0000256" key="1">
    <source>
        <dbReference type="SAM" id="Phobius"/>
    </source>
</evidence>
<proteinExistence type="predicted"/>
<gene>
    <name evidence="2" type="ORF">JMJ35_006405</name>
</gene>
<feature type="transmembrane region" description="Helical" evidence="1">
    <location>
        <begin position="206"/>
        <end position="226"/>
    </location>
</feature>
<organism evidence="2 3">
    <name type="scientific">Cladonia borealis</name>
    <dbReference type="NCBI Taxonomy" id="184061"/>
    <lineage>
        <taxon>Eukaryota</taxon>
        <taxon>Fungi</taxon>
        <taxon>Dikarya</taxon>
        <taxon>Ascomycota</taxon>
        <taxon>Pezizomycotina</taxon>
        <taxon>Lecanoromycetes</taxon>
        <taxon>OSLEUM clade</taxon>
        <taxon>Lecanoromycetidae</taxon>
        <taxon>Lecanorales</taxon>
        <taxon>Lecanorineae</taxon>
        <taxon>Cladoniaceae</taxon>
        <taxon>Cladonia</taxon>
    </lineage>
</organism>
<dbReference type="EMBL" id="JAFEKC020000014">
    <property type="protein sequence ID" value="KAK0510853.1"/>
    <property type="molecule type" value="Genomic_DNA"/>
</dbReference>
<keyword evidence="1" id="KW-0812">Transmembrane</keyword>
<keyword evidence="3" id="KW-1185">Reference proteome</keyword>
<feature type="transmembrane region" description="Helical" evidence="1">
    <location>
        <begin position="286"/>
        <end position="305"/>
    </location>
</feature>
<keyword evidence="1" id="KW-1133">Transmembrane helix</keyword>